<sequence>MKNFHNHNQYNPDHGFSHSRDDSSSITAGNIDKAQQCIYNFFLEIIKTYSDDEILDQFNKLFIRYEPIDNSAAYYALGEIIFYDKEEDFKYTILRCCYILNNNWIVNRNINACQQLVDLFLSNFISTPTKVTKLKTLKQWLQKFVQSQEYNKLRSLSGRPTIQHSYDSWAERFSTYILASESNDTSKSIEQRVYAANLSRKLKKQFKFDLALYTAKIDARGSNPQLKNPTSLGDGVLNLIKMVLNKQGNQKFRNIAQNLYKQIRNLSFGEFKDKLVDYLGISANSLDPFNLKEIIISKPVNLLERDDNQQMQISLLNIICNRLLKHILLDEYRHPSRFLKFALNAQNFLGLIIILLKIVLLCPDSRRYLEGYVAELINFFSVYSEEECNDFIKFLDVLNVTLAIFDDDTDYSLIKMHNAESLHGHHNDCDRIYNEYLDPQPQPHRQHNIHNQNLADVNHDPNFDNYRIFSQSKNTRRLNNSKDTTFPVKN</sequence>
<feature type="compositionally biased region" description="Polar residues" evidence="1">
    <location>
        <begin position="1"/>
        <end position="11"/>
    </location>
</feature>
<dbReference type="AlphaFoldDB" id="A0A926USP5"/>
<reference evidence="2" key="1">
    <citation type="journal article" date="2015" name="ISME J.">
        <title>Draft Genome Sequence of Streptomyces incarnatus NRRL8089, which Produces the Nucleoside Antibiotic Sinefungin.</title>
        <authorList>
            <person name="Oshima K."/>
            <person name="Hattori M."/>
            <person name="Shimizu H."/>
            <person name="Fukuda K."/>
            <person name="Nemoto M."/>
            <person name="Inagaki K."/>
            <person name="Tamura T."/>
        </authorList>
    </citation>
    <scope>NUCLEOTIDE SEQUENCE</scope>
    <source>
        <strain evidence="2">FACHB-1277</strain>
    </source>
</reference>
<dbReference type="RefSeq" id="WP_190350443.1">
    <property type="nucleotide sequence ID" value="NZ_JACJPY010000018.1"/>
</dbReference>
<comment type="caution">
    <text evidence="2">The sequence shown here is derived from an EMBL/GenBank/DDBJ whole genome shotgun (WGS) entry which is preliminary data.</text>
</comment>
<keyword evidence="3" id="KW-1185">Reference proteome</keyword>
<organism evidence="2 3">
    <name type="scientific">Pseudanabaena cinerea FACHB-1277</name>
    <dbReference type="NCBI Taxonomy" id="2949581"/>
    <lineage>
        <taxon>Bacteria</taxon>
        <taxon>Bacillati</taxon>
        <taxon>Cyanobacteriota</taxon>
        <taxon>Cyanophyceae</taxon>
        <taxon>Pseudanabaenales</taxon>
        <taxon>Pseudanabaenaceae</taxon>
        <taxon>Pseudanabaena</taxon>
        <taxon>Pseudanabaena cinerea</taxon>
    </lineage>
</organism>
<evidence type="ECO:0000313" key="2">
    <source>
        <dbReference type="EMBL" id="MBD2150076.1"/>
    </source>
</evidence>
<feature type="region of interest" description="Disordered" evidence="1">
    <location>
        <begin position="1"/>
        <end position="22"/>
    </location>
</feature>
<protein>
    <submittedName>
        <fullName evidence="2">Uncharacterized protein</fullName>
    </submittedName>
</protein>
<evidence type="ECO:0000313" key="3">
    <source>
        <dbReference type="Proteomes" id="UP000631421"/>
    </source>
</evidence>
<name>A0A926USP5_9CYAN</name>
<gene>
    <name evidence="2" type="ORF">H6F44_08065</name>
</gene>
<dbReference type="EMBL" id="JACJPY010000018">
    <property type="protein sequence ID" value="MBD2150076.1"/>
    <property type="molecule type" value="Genomic_DNA"/>
</dbReference>
<accession>A0A926USP5</accession>
<dbReference type="Proteomes" id="UP000631421">
    <property type="component" value="Unassembled WGS sequence"/>
</dbReference>
<evidence type="ECO:0000256" key="1">
    <source>
        <dbReference type="SAM" id="MobiDB-lite"/>
    </source>
</evidence>
<proteinExistence type="predicted"/>
<reference evidence="2" key="2">
    <citation type="submission" date="2020-08" db="EMBL/GenBank/DDBJ databases">
        <authorList>
            <person name="Chen M."/>
            <person name="Teng W."/>
            <person name="Zhao L."/>
            <person name="Hu C."/>
            <person name="Zhou Y."/>
            <person name="Han B."/>
            <person name="Song L."/>
            <person name="Shu W."/>
        </authorList>
    </citation>
    <scope>NUCLEOTIDE SEQUENCE</scope>
    <source>
        <strain evidence="2">FACHB-1277</strain>
    </source>
</reference>